<dbReference type="Proteomes" id="UP000183639">
    <property type="component" value="Unassembled WGS sequence"/>
</dbReference>
<accession>A0A1I3GFE8</accession>
<evidence type="ECO:0000313" key="2">
    <source>
        <dbReference type="Proteomes" id="UP000183639"/>
    </source>
</evidence>
<dbReference type="OrthoDB" id="1667394at2"/>
<protein>
    <submittedName>
        <fullName evidence="1">Uncharacterized protein</fullName>
    </submittedName>
</protein>
<dbReference type="RefSeq" id="WP_075444947.1">
    <property type="nucleotide sequence ID" value="NZ_FOQK01000022.1"/>
</dbReference>
<proteinExistence type="predicted"/>
<sequence length="113" mass="13234">MKPKRTYKTLRPAITSAIRYCKEHDLLADYFAQKEQKEVFDMVNFKWGWNRAMEVQAEEAAKKAAKESADAKTTEFVLNMLREHEPYEKISRLASTSMENVQRIAQKNNLAYN</sequence>
<gene>
    <name evidence="1" type="ORF">SAMN04487861_1226</name>
</gene>
<evidence type="ECO:0000313" key="1">
    <source>
        <dbReference type="EMBL" id="SFI21972.1"/>
    </source>
</evidence>
<organism evidence="1 2">
    <name type="scientific">Selenomonas ruminantium</name>
    <dbReference type="NCBI Taxonomy" id="971"/>
    <lineage>
        <taxon>Bacteria</taxon>
        <taxon>Bacillati</taxon>
        <taxon>Bacillota</taxon>
        <taxon>Negativicutes</taxon>
        <taxon>Selenomonadales</taxon>
        <taxon>Selenomonadaceae</taxon>
        <taxon>Selenomonas</taxon>
    </lineage>
</organism>
<name>A0A1I3GFE8_SELRU</name>
<dbReference type="AlphaFoldDB" id="A0A1I3GFE8"/>
<dbReference type="EMBL" id="FOQK01000022">
    <property type="protein sequence ID" value="SFI21972.1"/>
    <property type="molecule type" value="Genomic_DNA"/>
</dbReference>
<reference evidence="1 2" key="1">
    <citation type="submission" date="2016-10" db="EMBL/GenBank/DDBJ databases">
        <authorList>
            <person name="de Groot N.N."/>
        </authorList>
    </citation>
    <scope>NUCLEOTIDE SEQUENCE [LARGE SCALE GENOMIC DNA]</scope>
    <source>
        <strain evidence="1 2">Z108</strain>
    </source>
</reference>